<evidence type="ECO:0000256" key="9">
    <source>
        <dbReference type="ARBA" id="ARBA00022694"/>
    </source>
</evidence>
<dbReference type="GO" id="GO:0016409">
    <property type="term" value="F:palmitoyltransferase activity"/>
    <property type="evidence" value="ECO:0007669"/>
    <property type="project" value="InterPro"/>
</dbReference>
<comment type="subcellular location">
    <subcellularLocation>
        <location evidence="4">Cytoplasm</location>
    </subcellularLocation>
    <subcellularLocation>
        <location evidence="3">Membrane</location>
        <topology evidence="3">Multi-pass membrane protein</topology>
    </subcellularLocation>
    <subcellularLocation>
        <location evidence="2">Nucleus</location>
    </subcellularLocation>
</comment>
<evidence type="ECO:0000256" key="16">
    <source>
        <dbReference type="ARBA" id="ARBA00038313"/>
    </source>
</evidence>
<dbReference type="STRING" id="37546.A0A1B0FMX1"/>
<dbReference type="Proteomes" id="UP000092444">
    <property type="component" value="Unassembled WGS sequence"/>
</dbReference>
<dbReference type="InterPro" id="IPR035587">
    <property type="entry name" value="DUS-like_FMN-bd"/>
</dbReference>
<evidence type="ECO:0000256" key="12">
    <source>
        <dbReference type="ARBA" id="ARBA00023002"/>
    </source>
</evidence>
<dbReference type="EMBL" id="CCAG010004915">
    <property type="status" value="NOT_ANNOTATED_CDS"/>
    <property type="molecule type" value="Genomic_DNA"/>
</dbReference>
<evidence type="ECO:0000256" key="7">
    <source>
        <dbReference type="ARBA" id="ARBA00022643"/>
    </source>
</evidence>
<evidence type="ECO:0000256" key="2">
    <source>
        <dbReference type="ARBA" id="ARBA00004123"/>
    </source>
</evidence>
<keyword evidence="14 26" id="KW-0472">Membrane</keyword>
<evidence type="ECO:0000256" key="15">
    <source>
        <dbReference type="ARBA" id="ARBA00023242"/>
    </source>
</evidence>
<feature type="compositionally biased region" description="Low complexity" evidence="25">
    <location>
        <begin position="968"/>
        <end position="978"/>
    </location>
</feature>
<comment type="similarity">
    <text evidence="16">Belongs to the Dus family. Dus1 subfamily.</text>
</comment>
<keyword evidence="15" id="KW-0539">Nucleus</keyword>
<dbReference type="SUPFAM" id="SSF51395">
    <property type="entry name" value="FMN-linked oxidoreductases"/>
    <property type="match status" value="1"/>
</dbReference>
<evidence type="ECO:0000256" key="26">
    <source>
        <dbReference type="SAM" id="Phobius"/>
    </source>
</evidence>
<keyword evidence="7" id="KW-0288">FMN</keyword>
<dbReference type="PROSITE" id="PS01136">
    <property type="entry name" value="UPF0034"/>
    <property type="match status" value="1"/>
</dbReference>
<comment type="catalytic activity">
    <reaction evidence="21">
        <text>5,6-dihydrouridine(17) in tRNA + NADP(+) = uridine(17) in tRNA + NADPH + H(+)</text>
        <dbReference type="Rhea" id="RHEA:53368"/>
        <dbReference type="Rhea" id="RHEA-COMP:13541"/>
        <dbReference type="Rhea" id="RHEA-COMP:13542"/>
        <dbReference type="ChEBI" id="CHEBI:15378"/>
        <dbReference type="ChEBI" id="CHEBI:57783"/>
        <dbReference type="ChEBI" id="CHEBI:58349"/>
        <dbReference type="ChEBI" id="CHEBI:65315"/>
        <dbReference type="ChEBI" id="CHEBI:74443"/>
        <dbReference type="EC" id="1.3.1.88"/>
    </reaction>
    <physiologicalReaction direction="right-to-left" evidence="21">
        <dbReference type="Rhea" id="RHEA:53370"/>
    </physiologicalReaction>
</comment>
<evidence type="ECO:0000256" key="23">
    <source>
        <dbReference type="ARBA" id="ARBA00068883"/>
    </source>
</evidence>
<dbReference type="FunFam" id="3.20.20.70:FF:000081">
    <property type="entry name" value="Dihydrouridine synthase 1 like"/>
    <property type="match status" value="1"/>
</dbReference>
<feature type="domain" description="Palmitoyltransferase DHHC" evidence="28">
    <location>
        <begin position="285"/>
        <end position="364"/>
    </location>
</feature>
<evidence type="ECO:0000256" key="6">
    <source>
        <dbReference type="ARBA" id="ARBA00022630"/>
    </source>
</evidence>
<dbReference type="EnsemblMetazoa" id="GMOY005198-RA">
    <property type="protein sequence ID" value="GMOY005198-PA"/>
    <property type="gene ID" value="GMOY005198"/>
</dbReference>
<keyword evidence="10" id="KW-0521">NADP</keyword>
<feature type="region of interest" description="Disordered" evidence="25">
    <location>
        <begin position="845"/>
        <end position="877"/>
    </location>
</feature>
<dbReference type="PANTHER" id="PTHR11082:SF5">
    <property type="entry name" value="TRNA-DIHYDROURIDINE(16_17) SYNTHASE [NAD(P)(+)]-LIKE"/>
    <property type="match status" value="1"/>
</dbReference>
<keyword evidence="11 26" id="KW-1133">Transmembrane helix</keyword>
<dbReference type="GO" id="GO:0005634">
    <property type="term" value="C:nucleus"/>
    <property type="evidence" value="ECO:0007669"/>
    <property type="project" value="UniProtKB-SubCell"/>
</dbReference>
<keyword evidence="8 26" id="KW-0812">Transmembrane</keyword>
<keyword evidence="6" id="KW-0285">Flavoprotein</keyword>
<comment type="catalytic activity">
    <reaction evidence="18">
        <text>5,6-dihydrouridine(17) in tRNA + NAD(+) = uridine(17) in tRNA + NADH + H(+)</text>
        <dbReference type="Rhea" id="RHEA:53372"/>
        <dbReference type="Rhea" id="RHEA-COMP:13541"/>
        <dbReference type="Rhea" id="RHEA-COMP:13542"/>
        <dbReference type="ChEBI" id="CHEBI:15378"/>
        <dbReference type="ChEBI" id="CHEBI:57540"/>
        <dbReference type="ChEBI" id="CHEBI:57945"/>
        <dbReference type="ChEBI" id="CHEBI:65315"/>
        <dbReference type="ChEBI" id="CHEBI:74443"/>
        <dbReference type="EC" id="1.3.1.88"/>
    </reaction>
    <physiologicalReaction direction="right-to-left" evidence="18">
        <dbReference type="Rhea" id="RHEA:53374"/>
    </physiologicalReaction>
</comment>
<evidence type="ECO:0000256" key="17">
    <source>
        <dbReference type="ARBA" id="ARBA00038890"/>
    </source>
</evidence>
<keyword evidence="12" id="KW-0560">Oxidoreductase</keyword>
<evidence type="ECO:0000313" key="29">
    <source>
        <dbReference type="EnsemblMetazoa" id="GMOY005198-PA"/>
    </source>
</evidence>
<evidence type="ECO:0000256" key="18">
    <source>
        <dbReference type="ARBA" id="ARBA00047287"/>
    </source>
</evidence>
<evidence type="ECO:0000259" key="28">
    <source>
        <dbReference type="Pfam" id="PF01529"/>
    </source>
</evidence>
<feature type="compositionally biased region" description="Basic and acidic residues" evidence="25">
    <location>
        <begin position="1682"/>
        <end position="1703"/>
    </location>
</feature>
<comment type="cofactor">
    <cofactor evidence="1">
        <name>FMN</name>
        <dbReference type="ChEBI" id="CHEBI:58210"/>
    </cofactor>
</comment>
<feature type="domain" description="DUS-like FMN-binding" evidence="27">
    <location>
        <begin position="1235"/>
        <end position="1517"/>
    </location>
</feature>
<evidence type="ECO:0000256" key="19">
    <source>
        <dbReference type="ARBA" id="ARBA00047652"/>
    </source>
</evidence>
<feature type="transmembrane region" description="Helical" evidence="26">
    <location>
        <begin position="327"/>
        <end position="356"/>
    </location>
</feature>
<keyword evidence="5" id="KW-0963">Cytoplasm</keyword>
<dbReference type="Pfam" id="PF01529">
    <property type="entry name" value="DHHC"/>
    <property type="match status" value="1"/>
</dbReference>
<dbReference type="CDD" id="cd02801">
    <property type="entry name" value="DUS_like_FMN"/>
    <property type="match status" value="1"/>
</dbReference>
<keyword evidence="9" id="KW-0819">tRNA processing</keyword>
<evidence type="ECO:0000256" key="3">
    <source>
        <dbReference type="ARBA" id="ARBA00004141"/>
    </source>
</evidence>
<evidence type="ECO:0000256" key="14">
    <source>
        <dbReference type="ARBA" id="ARBA00023136"/>
    </source>
</evidence>
<proteinExistence type="inferred from homology"/>
<name>A0A1B0FMX1_GLOMM</name>
<comment type="function">
    <text evidence="22">Catalyzes the synthesis of dihydrouridine, a modified base found in the D-loop of most tRNAs. Specifically modifies U16 and U17 in cytoplasmic tRNAs. Affects the level of some mature tRNA and thereby the total cellular translation.</text>
</comment>
<comment type="catalytic activity">
    <reaction evidence="19">
        <text>5,6-dihydrouridine(16) in tRNA + NADP(+) = uridine(16) in tRNA + NADPH + H(+)</text>
        <dbReference type="Rhea" id="RHEA:53376"/>
        <dbReference type="Rhea" id="RHEA-COMP:13543"/>
        <dbReference type="Rhea" id="RHEA-COMP:13544"/>
        <dbReference type="ChEBI" id="CHEBI:15378"/>
        <dbReference type="ChEBI" id="CHEBI:57783"/>
        <dbReference type="ChEBI" id="CHEBI:58349"/>
        <dbReference type="ChEBI" id="CHEBI:65315"/>
        <dbReference type="ChEBI" id="CHEBI:74443"/>
        <dbReference type="EC" id="1.3.1.88"/>
    </reaction>
    <physiologicalReaction direction="right-to-left" evidence="19">
        <dbReference type="Rhea" id="RHEA:53378"/>
    </physiologicalReaction>
</comment>
<evidence type="ECO:0000256" key="13">
    <source>
        <dbReference type="ARBA" id="ARBA00023027"/>
    </source>
</evidence>
<evidence type="ECO:0000256" key="24">
    <source>
        <dbReference type="ARBA" id="ARBA00077078"/>
    </source>
</evidence>
<dbReference type="GO" id="GO:0005737">
    <property type="term" value="C:cytoplasm"/>
    <property type="evidence" value="ECO:0007669"/>
    <property type="project" value="UniProtKB-SubCell"/>
</dbReference>
<feature type="region of interest" description="Disordered" evidence="25">
    <location>
        <begin position="1680"/>
        <end position="1703"/>
    </location>
</feature>
<dbReference type="GO" id="GO:0016020">
    <property type="term" value="C:membrane"/>
    <property type="evidence" value="ECO:0007669"/>
    <property type="project" value="UniProtKB-SubCell"/>
</dbReference>
<organism evidence="29 30">
    <name type="scientific">Glossina morsitans morsitans</name>
    <name type="common">Savannah tsetse fly</name>
    <dbReference type="NCBI Taxonomy" id="37546"/>
    <lineage>
        <taxon>Eukaryota</taxon>
        <taxon>Metazoa</taxon>
        <taxon>Ecdysozoa</taxon>
        <taxon>Arthropoda</taxon>
        <taxon>Hexapoda</taxon>
        <taxon>Insecta</taxon>
        <taxon>Pterygota</taxon>
        <taxon>Neoptera</taxon>
        <taxon>Endopterygota</taxon>
        <taxon>Diptera</taxon>
        <taxon>Brachycera</taxon>
        <taxon>Muscomorpha</taxon>
        <taxon>Hippoboscoidea</taxon>
        <taxon>Glossinidae</taxon>
        <taxon>Glossina</taxon>
    </lineage>
</organism>
<evidence type="ECO:0000256" key="21">
    <source>
        <dbReference type="ARBA" id="ARBA00049467"/>
    </source>
</evidence>
<dbReference type="PROSITE" id="PS50216">
    <property type="entry name" value="DHHC"/>
    <property type="match status" value="1"/>
</dbReference>
<feature type="transmembrane region" description="Helical" evidence="26">
    <location>
        <begin position="494"/>
        <end position="527"/>
    </location>
</feature>
<evidence type="ECO:0000256" key="11">
    <source>
        <dbReference type="ARBA" id="ARBA00022989"/>
    </source>
</evidence>
<dbReference type="PhylomeDB" id="A0A1B0FMX1"/>
<evidence type="ECO:0000256" key="25">
    <source>
        <dbReference type="SAM" id="MobiDB-lite"/>
    </source>
</evidence>
<dbReference type="InterPro" id="IPR018517">
    <property type="entry name" value="tRNA_hU_synthase_CS"/>
</dbReference>
<feature type="transmembrane region" description="Helical" evidence="26">
    <location>
        <begin position="195"/>
        <end position="219"/>
    </location>
</feature>
<evidence type="ECO:0000313" key="30">
    <source>
        <dbReference type="Proteomes" id="UP000092444"/>
    </source>
</evidence>
<keyword evidence="30" id="KW-1185">Reference proteome</keyword>
<dbReference type="Pfam" id="PF01207">
    <property type="entry name" value="Dus"/>
    <property type="match status" value="1"/>
</dbReference>
<dbReference type="GO" id="GO:0017150">
    <property type="term" value="F:tRNA dihydrouridine synthase activity"/>
    <property type="evidence" value="ECO:0007669"/>
    <property type="project" value="InterPro"/>
</dbReference>
<protein>
    <recommendedName>
        <fullName evidence="23">tRNA-dihydrouridine(16/17) synthase [NAD(P)(+)]-like</fullName>
        <ecNumber evidence="17">1.3.1.88</ecNumber>
    </recommendedName>
    <alternativeName>
        <fullName evidence="24">tRNA-dihydrouridine synthase 1-like</fullName>
    </alternativeName>
</protein>
<accession>A0A1B0FMX1</accession>
<feature type="region of interest" description="Disordered" evidence="25">
    <location>
        <begin position="1076"/>
        <end position="1095"/>
    </location>
</feature>
<comment type="catalytic activity">
    <reaction evidence="20">
        <text>5,6-dihydrouridine(16) in tRNA + NAD(+) = uridine(16) in tRNA + NADH + H(+)</text>
        <dbReference type="Rhea" id="RHEA:53380"/>
        <dbReference type="Rhea" id="RHEA-COMP:13543"/>
        <dbReference type="Rhea" id="RHEA-COMP:13544"/>
        <dbReference type="ChEBI" id="CHEBI:15378"/>
        <dbReference type="ChEBI" id="CHEBI:57540"/>
        <dbReference type="ChEBI" id="CHEBI:57945"/>
        <dbReference type="ChEBI" id="CHEBI:65315"/>
        <dbReference type="ChEBI" id="CHEBI:74443"/>
        <dbReference type="EC" id="1.3.1.88"/>
    </reaction>
    <physiologicalReaction direction="right-to-left" evidence="20">
        <dbReference type="Rhea" id="RHEA:53382"/>
    </physiologicalReaction>
</comment>
<feature type="region of interest" description="Disordered" evidence="25">
    <location>
        <begin position="955"/>
        <end position="978"/>
    </location>
</feature>
<reference evidence="29" key="1">
    <citation type="submission" date="2020-05" db="UniProtKB">
        <authorList>
            <consortium name="EnsemblMetazoa"/>
        </authorList>
    </citation>
    <scope>IDENTIFICATION</scope>
    <source>
        <strain evidence="29">Yale</strain>
    </source>
</reference>
<dbReference type="InterPro" id="IPR013785">
    <property type="entry name" value="Aldolase_TIM"/>
</dbReference>
<dbReference type="Gene3D" id="3.20.20.70">
    <property type="entry name" value="Aldolase class I"/>
    <property type="match status" value="1"/>
</dbReference>
<dbReference type="InterPro" id="IPR001594">
    <property type="entry name" value="Palmitoyltrfase_DHHC"/>
</dbReference>
<evidence type="ECO:0000256" key="5">
    <source>
        <dbReference type="ARBA" id="ARBA00022490"/>
    </source>
</evidence>
<dbReference type="PANTHER" id="PTHR11082">
    <property type="entry name" value="TRNA-DIHYDROURIDINE SYNTHASE"/>
    <property type="match status" value="1"/>
</dbReference>
<evidence type="ECO:0000256" key="1">
    <source>
        <dbReference type="ARBA" id="ARBA00001917"/>
    </source>
</evidence>
<evidence type="ECO:0000259" key="27">
    <source>
        <dbReference type="Pfam" id="PF01207"/>
    </source>
</evidence>
<feature type="compositionally biased region" description="Polar residues" evidence="25">
    <location>
        <begin position="857"/>
        <end position="868"/>
    </location>
</feature>
<sequence>MARAIEGPTKSYRDVGFIPLRPYLFSNRIKADDESVDSLITITEAVTKTKAAFLISTPVIFNSVNKNNDVTWTEDAQDNIDKVRKSDNNIRALDDNKITNSQASVGSTQVRANKRSNPSGKLLKLLSKKASVEAVSSINIPDTSVIVLDSTSFNNNNTAAAISGDAWKFSRLISFQDNVIDVYHRKGRRLNGLQLPLHPLQLFGWVVLFLFGLATYLILIPSFTTDLQEPLYGLIGGLYLVHVVSHLIALLIDPADRELRRLHRNDRIIPEFDRSKHAHVIENGRCHLCNIRTSSEGTKHCSVCNKCVGKFDHHCKWLNHCIGSRNYVAFLMCVVSAVCATLVILAAVVAQFVLYYTKPQWLNFWHNVDHYKVVESISQPQGEKMASSDVFFRSNENSSANGSVTFEITPTSNANVTKVEKGTHFFTLTDTTLSLLGNVTTLITEALNEGANQSNGTYELPLLILQNNTENQSLIAYNSTTISFAGVTINQNMFWAVIGCLGLLAAVTAGLLLHLCFFHIYISFLGLTTYEYIRNHRQTQEAKAKQLISANNLNNESLNEDESFNHHLTKKTNDSAEIYFCSSVHHPNDSANSKMSRGAENEVQTYPGGFRRLKLHCCANSREYHQTSSKIYYMCSLLEETSIKSPHPITQVARNTLTEIPAVVRTEKEMGKNFKTYHCCSAFTAAASQRRVSAAASKATLVSNLKRTTATTATLSAHRSYLQYAERCTFCTFRLRSPAISKKDTKCSLHKSHRSEEGNQRKEVKTYSNILPIPDAGNSRCCMKSISKHQRWRRKWNCCVGVPDSPDVPNDLITSLSIKHQHEMSTAKYSDSNVTAMHFENAKSVSGAATEEEDTNRTGLSIIHSNSPVRGKAEQTRLRNTHAWPMSRFRHIMRALHRYKRSTCRHQNFGNSALGDQVKQNQICPLHLQVRSNGEHTGLYSDYYGSASPQSLFSTTNTLDAGNERGNATDSSDLNTSSNSATFKTSVLPTSIIRDETSITYTTPVGTILPPVLPPPVRRKIPNPPDLDELTETLSFTSYPSNNTNNNLTSLQRLPVVNNLYRRQRRKHFLRTRSPTLSPIHESGLSNPTSPQPYRHNINSCSPPPVIVNKFCSVGPTEPLARELRVVSTSATMGTHLVDGPLAVGTYRCVAFVVIRIPLMELGCARCGWHKHSSLLLFGVVDDVIMMWDIWHSPIRADAISLRLGICNGGRCCDCDVEIVIVVVVDFQAEPAAAVAPMVDQSELAWRMLCRKYKADLCYSPMFHSNLFAKDPKYRKDALQTCSEDRPLIIQFCGNDAETLLEAALLAQDYCEAIDINLGCPQAIAKRGHYGAFLQDDWNLLNEIVKTLHSNLKVPVTCKIRIFEDRDKTIRYAQMLEKAGCQLLTVHGRTREQKGPLTGAADWSYIREIRENIKIPMFANGNIMDLRDVQRCLDETGVDGIMTAEGNLHNPALFTGQTAKTWYVAAEYLDYAQRYPCPISYIRGHLFKIFHHILSLRPNANLREELAVANELEKFRRVVQKVQQKYEPYHEGLKPYGKEEIDPNVLIEEHEYNMCLPPWLCQPYVRIPPEIHKQVVLEKARLAEDPSRDKRQYYDNEGKEISRKRMKKLRRRFRRPDKPEGKHDRHLENCHHCYCNPLGFKCVFRLCRICCRDRCYSENFDCLGHGILIKSRRAKAKLYEGTPRKDSALTEDEKPEDGSEHCKRANQEELRDALKSISQS</sequence>
<feature type="transmembrane region" description="Helical" evidence="26">
    <location>
        <begin position="231"/>
        <end position="252"/>
    </location>
</feature>
<evidence type="ECO:0000256" key="22">
    <source>
        <dbReference type="ARBA" id="ARBA00053643"/>
    </source>
</evidence>
<evidence type="ECO:0000256" key="8">
    <source>
        <dbReference type="ARBA" id="ARBA00022692"/>
    </source>
</evidence>
<evidence type="ECO:0000256" key="10">
    <source>
        <dbReference type="ARBA" id="ARBA00022857"/>
    </source>
</evidence>
<evidence type="ECO:0000256" key="20">
    <source>
        <dbReference type="ARBA" id="ARBA00048934"/>
    </source>
</evidence>
<evidence type="ECO:0000256" key="4">
    <source>
        <dbReference type="ARBA" id="ARBA00004496"/>
    </source>
</evidence>
<dbReference type="GO" id="GO:0050660">
    <property type="term" value="F:flavin adenine dinucleotide binding"/>
    <property type="evidence" value="ECO:0007669"/>
    <property type="project" value="InterPro"/>
</dbReference>
<dbReference type="EC" id="1.3.1.88" evidence="17"/>
<keyword evidence="13" id="KW-0520">NAD</keyword>